<name>A0A286RFU7_9BACT</name>
<evidence type="ECO:0000313" key="1">
    <source>
        <dbReference type="EMBL" id="ASV74812.1"/>
    </source>
</evidence>
<reference evidence="1 2" key="1">
    <citation type="journal article" name="Front. Microbiol.">
        <title>Sugar Metabolism of the First Thermophilic Planctomycete Thermogutta terrifontis: Comparative Genomic and Transcriptomic Approaches.</title>
        <authorList>
            <person name="Elcheninov A.G."/>
            <person name="Menzel P."/>
            <person name="Gudbergsdottir S.R."/>
            <person name="Slesarev A.I."/>
            <person name="Kadnikov V.V."/>
            <person name="Krogh A."/>
            <person name="Bonch-Osmolovskaya E.A."/>
            <person name="Peng X."/>
            <person name="Kublanov I.V."/>
        </authorList>
    </citation>
    <scope>NUCLEOTIDE SEQUENCE [LARGE SCALE GENOMIC DNA]</scope>
    <source>
        <strain evidence="1 2">R1</strain>
    </source>
</reference>
<protein>
    <submittedName>
        <fullName evidence="1">Uncharacterized protein</fullName>
    </submittedName>
</protein>
<organism evidence="1 2">
    <name type="scientific">Thermogutta terrifontis</name>
    <dbReference type="NCBI Taxonomy" id="1331910"/>
    <lineage>
        <taxon>Bacteria</taxon>
        <taxon>Pseudomonadati</taxon>
        <taxon>Planctomycetota</taxon>
        <taxon>Planctomycetia</taxon>
        <taxon>Pirellulales</taxon>
        <taxon>Thermoguttaceae</taxon>
        <taxon>Thermogutta</taxon>
    </lineage>
</organism>
<evidence type="ECO:0000313" key="2">
    <source>
        <dbReference type="Proteomes" id="UP000215086"/>
    </source>
</evidence>
<keyword evidence="2" id="KW-1185">Reference proteome</keyword>
<accession>A0A286RFU7</accession>
<dbReference type="Proteomes" id="UP000215086">
    <property type="component" value="Chromosome"/>
</dbReference>
<dbReference type="AlphaFoldDB" id="A0A286RFU7"/>
<dbReference type="EMBL" id="CP018477">
    <property type="protein sequence ID" value="ASV74812.1"/>
    <property type="molecule type" value="Genomic_DNA"/>
</dbReference>
<gene>
    <name evidence="1" type="ORF">THTE_2210</name>
</gene>
<proteinExistence type="predicted"/>
<dbReference type="KEGG" id="ttf:THTE_2210"/>
<sequence>MDQSYHFKQKTLVTFFGCQGWGCLRLGFEPFMDLHRPRNQAG</sequence>